<gene>
    <name evidence="1" type="ORF">LCGC14_2092350</name>
</gene>
<comment type="caution">
    <text evidence="1">The sequence shown here is derived from an EMBL/GenBank/DDBJ whole genome shotgun (WGS) entry which is preliminary data.</text>
</comment>
<sequence length="190" mass="21118">PTIIGAAAVLAGVGLTHYLGERRQRRQAKERRRLAKEHQCREVLARLRGQREILFTSCVALASAKVSLRTMPPSLNGNLELERELTSQGRESQAKINEAIPRAIEAMWTLHYLFPGDADLLKCVEAAEAGITAWQDHPPPEALFNALENSQTPKAVSNAETALYDYNRRKVREIIGKPIDALIAYAAKHT</sequence>
<dbReference type="EMBL" id="LAZR01025511">
    <property type="protein sequence ID" value="KKL71692.1"/>
    <property type="molecule type" value="Genomic_DNA"/>
</dbReference>
<proteinExistence type="predicted"/>
<dbReference type="AlphaFoldDB" id="A0A0F9H975"/>
<organism evidence="1">
    <name type="scientific">marine sediment metagenome</name>
    <dbReference type="NCBI Taxonomy" id="412755"/>
    <lineage>
        <taxon>unclassified sequences</taxon>
        <taxon>metagenomes</taxon>
        <taxon>ecological metagenomes</taxon>
    </lineage>
</organism>
<name>A0A0F9H975_9ZZZZ</name>
<feature type="non-terminal residue" evidence="1">
    <location>
        <position position="1"/>
    </location>
</feature>
<reference evidence="1" key="1">
    <citation type="journal article" date="2015" name="Nature">
        <title>Complex archaea that bridge the gap between prokaryotes and eukaryotes.</title>
        <authorList>
            <person name="Spang A."/>
            <person name="Saw J.H."/>
            <person name="Jorgensen S.L."/>
            <person name="Zaremba-Niedzwiedzka K."/>
            <person name="Martijn J."/>
            <person name="Lind A.E."/>
            <person name="van Eijk R."/>
            <person name="Schleper C."/>
            <person name="Guy L."/>
            <person name="Ettema T.J."/>
        </authorList>
    </citation>
    <scope>NUCLEOTIDE SEQUENCE</scope>
</reference>
<evidence type="ECO:0000313" key="1">
    <source>
        <dbReference type="EMBL" id="KKL71692.1"/>
    </source>
</evidence>
<accession>A0A0F9H975</accession>
<protein>
    <submittedName>
        <fullName evidence="1">Uncharacterized protein</fullName>
    </submittedName>
</protein>